<dbReference type="AlphaFoldDB" id="B3S5J8"/>
<feature type="transmembrane region" description="Helical" evidence="9">
    <location>
        <begin position="161"/>
        <end position="185"/>
    </location>
</feature>
<dbReference type="HOGENOM" id="CLU_009579_3_3_1"/>
<dbReference type="GO" id="GO:0005886">
    <property type="term" value="C:plasma membrane"/>
    <property type="evidence" value="ECO:0000318"/>
    <property type="project" value="GO_Central"/>
</dbReference>
<evidence type="ECO:0000256" key="6">
    <source>
        <dbReference type="ARBA" id="ARBA00023136"/>
    </source>
</evidence>
<comment type="subcellular location">
    <subcellularLocation>
        <location evidence="1">Cell membrane</location>
        <topology evidence="1">Multi-pass membrane protein</topology>
    </subcellularLocation>
</comment>
<dbReference type="GeneID" id="6756905"/>
<dbReference type="GO" id="GO:0008020">
    <property type="term" value="F:G protein-coupled photoreceptor activity"/>
    <property type="evidence" value="ECO:0000318"/>
    <property type="project" value="GO_Central"/>
</dbReference>
<dbReference type="InParanoid" id="B3S5J8"/>
<dbReference type="PhylomeDB" id="B3S5J8"/>
<dbReference type="PANTHER" id="PTHR24249:SF411">
    <property type="entry name" value="G-PROTEIN COUPLED RECEPTORS FAMILY 1 PROFILE DOMAIN-CONTAINING PROTEIN"/>
    <property type="match status" value="1"/>
</dbReference>
<evidence type="ECO:0000256" key="8">
    <source>
        <dbReference type="ARBA" id="ARBA00023224"/>
    </source>
</evidence>
<feature type="transmembrane region" description="Helical" evidence="9">
    <location>
        <begin position="69"/>
        <end position="88"/>
    </location>
</feature>
<dbReference type="GO" id="GO:0071482">
    <property type="term" value="P:cellular response to light stimulus"/>
    <property type="evidence" value="ECO:0000318"/>
    <property type="project" value="GO_Central"/>
</dbReference>
<reference evidence="11 12" key="1">
    <citation type="journal article" date="2008" name="Nature">
        <title>The Trichoplax genome and the nature of placozoans.</title>
        <authorList>
            <person name="Srivastava M."/>
            <person name="Begovic E."/>
            <person name="Chapman J."/>
            <person name="Putnam N.H."/>
            <person name="Hellsten U."/>
            <person name="Kawashima T."/>
            <person name="Kuo A."/>
            <person name="Mitros T."/>
            <person name="Salamov A."/>
            <person name="Carpenter M.L."/>
            <person name="Signorovitch A.Y."/>
            <person name="Moreno M.A."/>
            <person name="Kamm K."/>
            <person name="Grimwood J."/>
            <person name="Schmutz J."/>
            <person name="Shapiro H."/>
            <person name="Grigoriev I.V."/>
            <person name="Buss L.W."/>
            <person name="Schierwater B."/>
            <person name="Dellaporta S.L."/>
            <person name="Rokhsar D.S."/>
        </authorList>
    </citation>
    <scope>NUCLEOTIDE SEQUENCE [LARGE SCALE GENOMIC DNA]</scope>
    <source>
        <strain evidence="11 12">Grell-BS-1999</strain>
    </source>
</reference>
<gene>
    <name evidence="11" type="ORF">TRIADDRAFT_11163</name>
</gene>
<evidence type="ECO:0000256" key="2">
    <source>
        <dbReference type="ARBA" id="ARBA00022475"/>
    </source>
</evidence>
<evidence type="ECO:0000259" key="10">
    <source>
        <dbReference type="PROSITE" id="PS50262"/>
    </source>
</evidence>
<dbReference type="GO" id="GO:0007602">
    <property type="term" value="P:phototransduction"/>
    <property type="evidence" value="ECO:0000318"/>
    <property type="project" value="GO_Central"/>
</dbReference>
<organism evidence="11 12">
    <name type="scientific">Trichoplax adhaerens</name>
    <name type="common">Trichoplax reptans</name>
    <dbReference type="NCBI Taxonomy" id="10228"/>
    <lineage>
        <taxon>Eukaryota</taxon>
        <taxon>Metazoa</taxon>
        <taxon>Placozoa</taxon>
        <taxon>Uniplacotomia</taxon>
        <taxon>Trichoplacea</taxon>
        <taxon>Trichoplacidae</taxon>
        <taxon>Trichoplax</taxon>
    </lineage>
</organism>
<dbReference type="SUPFAM" id="SSF81321">
    <property type="entry name" value="Family A G protein-coupled receptor-like"/>
    <property type="match status" value="1"/>
</dbReference>
<feature type="domain" description="G-protein coupled receptors family 1 profile" evidence="10">
    <location>
        <begin position="12"/>
        <end position="262"/>
    </location>
</feature>
<evidence type="ECO:0000256" key="9">
    <source>
        <dbReference type="SAM" id="Phobius"/>
    </source>
</evidence>
<feature type="transmembrane region" description="Helical" evidence="9">
    <location>
        <begin position="33"/>
        <end position="57"/>
    </location>
</feature>
<dbReference type="SMART" id="SM01381">
    <property type="entry name" value="7TM_GPCR_Srsx"/>
    <property type="match status" value="1"/>
</dbReference>
<dbReference type="Gene3D" id="1.20.1070.10">
    <property type="entry name" value="Rhodopsin 7-helix transmembrane proteins"/>
    <property type="match status" value="1"/>
</dbReference>
<dbReference type="CTD" id="6756905"/>
<dbReference type="PROSITE" id="PS50262">
    <property type="entry name" value="G_PROTEIN_RECEP_F1_2"/>
    <property type="match status" value="1"/>
</dbReference>
<accession>B3S5J8</accession>
<dbReference type="OMA" id="ALCNIQW"/>
<dbReference type="PRINTS" id="PR00237">
    <property type="entry name" value="GPCRRHODOPSN"/>
</dbReference>
<name>B3S5J8_TRIAD</name>
<evidence type="ECO:0000256" key="3">
    <source>
        <dbReference type="ARBA" id="ARBA00022692"/>
    </source>
</evidence>
<feature type="non-terminal residue" evidence="11">
    <location>
        <position position="278"/>
    </location>
</feature>
<dbReference type="OrthoDB" id="5951059at2759"/>
<sequence>ILFTIMIVAIIANSFNLWVIYRSPSLQTCSNVYLIAIAVTDFLTGLIVLPFVIAVVFTSYNQIICQIQGFLISIFNGASFSLTVAVSIERCHAVIDPFKYIRRATRRKYVTVITICYCYSLALGVFPLLGLEKYGFGRYRLISTCWLSFKVDRSNRFINPVYAIGISCSVVVIVSCYIVLFLIAYTKSNSEAANHRSLKTSLRTIVLIVGTNVICWLPFTILMMSGVVAYWKYTSNREVSTGQAQIILILSYLNVSINPIIYLSTNSTLRRNFRMAFC</sequence>
<dbReference type="eggNOG" id="KOG3656">
    <property type="taxonomic scope" value="Eukaryota"/>
</dbReference>
<dbReference type="EMBL" id="DS985251">
    <property type="protein sequence ID" value="EDV21824.1"/>
    <property type="molecule type" value="Genomic_DNA"/>
</dbReference>
<dbReference type="InterPro" id="IPR000276">
    <property type="entry name" value="GPCR_Rhodpsn"/>
</dbReference>
<proteinExistence type="predicted"/>
<keyword evidence="2" id="KW-1003">Cell membrane</keyword>
<feature type="transmembrane region" description="Helical" evidence="9">
    <location>
        <begin position="109"/>
        <end position="129"/>
    </location>
</feature>
<dbReference type="GO" id="GO:0007186">
    <property type="term" value="P:G protein-coupled receptor signaling pathway"/>
    <property type="evidence" value="ECO:0000318"/>
    <property type="project" value="GO_Central"/>
</dbReference>
<feature type="transmembrane region" description="Helical" evidence="9">
    <location>
        <begin position="243"/>
        <end position="265"/>
    </location>
</feature>
<feature type="non-terminal residue" evidence="11">
    <location>
        <position position="1"/>
    </location>
</feature>
<feature type="transmembrane region" description="Helical" evidence="9">
    <location>
        <begin position="6"/>
        <end position="21"/>
    </location>
</feature>
<feature type="transmembrane region" description="Helical" evidence="9">
    <location>
        <begin position="205"/>
        <end position="231"/>
    </location>
</feature>
<dbReference type="CDD" id="cd00637">
    <property type="entry name" value="7tm_classA_rhodopsin-like"/>
    <property type="match status" value="1"/>
</dbReference>
<evidence type="ECO:0000256" key="4">
    <source>
        <dbReference type="ARBA" id="ARBA00022989"/>
    </source>
</evidence>
<dbReference type="FunCoup" id="B3S5J8">
    <property type="interactions" value="321"/>
</dbReference>
<dbReference type="InterPro" id="IPR050569">
    <property type="entry name" value="TAAR"/>
</dbReference>
<evidence type="ECO:0000256" key="5">
    <source>
        <dbReference type="ARBA" id="ARBA00023040"/>
    </source>
</evidence>
<keyword evidence="6 9" id="KW-0472">Membrane</keyword>
<protein>
    <recommendedName>
        <fullName evidence="10">G-protein coupled receptors family 1 profile domain-containing protein</fullName>
    </recommendedName>
</protein>
<keyword evidence="3 9" id="KW-0812">Transmembrane</keyword>
<dbReference type="STRING" id="10228.B3S5J8"/>
<dbReference type="PANTHER" id="PTHR24249">
    <property type="entry name" value="HISTAMINE RECEPTOR-RELATED G-PROTEIN COUPLED RECEPTOR"/>
    <property type="match status" value="1"/>
</dbReference>
<evidence type="ECO:0000313" key="12">
    <source>
        <dbReference type="Proteomes" id="UP000009022"/>
    </source>
</evidence>
<dbReference type="Proteomes" id="UP000009022">
    <property type="component" value="Unassembled WGS sequence"/>
</dbReference>
<dbReference type="InterPro" id="IPR017452">
    <property type="entry name" value="GPCR_Rhodpsn_7TM"/>
</dbReference>
<evidence type="ECO:0000313" key="11">
    <source>
        <dbReference type="EMBL" id="EDV21824.1"/>
    </source>
</evidence>
<dbReference type="KEGG" id="tad:TRIADDRAFT_11163"/>
<evidence type="ECO:0000256" key="7">
    <source>
        <dbReference type="ARBA" id="ARBA00023170"/>
    </source>
</evidence>
<keyword evidence="5" id="KW-0297">G-protein coupled receptor</keyword>
<keyword evidence="12" id="KW-1185">Reference proteome</keyword>
<keyword evidence="7" id="KW-0675">Receptor</keyword>
<dbReference type="RefSeq" id="XP_002115461.1">
    <property type="nucleotide sequence ID" value="XM_002115425.1"/>
</dbReference>
<evidence type="ECO:0000256" key="1">
    <source>
        <dbReference type="ARBA" id="ARBA00004651"/>
    </source>
</evidence>
<keyword evidence="8" id="KW-0807">Transducer</keyword>
<keyword evidence="4 9" id="KW-1133">Transmembrane helix</keyword>
<dbReference type="Pfam" id="PF00001">
    <property type="entry name" value="7tm_1"/>
    <property type="match status" value="1"/>
</dbReference>